<comment type="similarity">
    <text evidence="2">Belongs to the FlgN family.</text>
</comment>
<name>A0ABT2BES8_9BURK</name>
<evidence type="ECO:0000256" key="1">
    <source>
        <dbReference type="ARBA" id="ARBA00002397"/>
    </source>
</evidence>
<dbReference type="RefSeq" id="WP_258854795.1">
    <property type="nucleotide sequence ID" value="NZ_JANUGV010000001.1"/>
</dbReference>
<keyword evidence="4" id="KW-0966">Cell projection</keyword>
<protein>
    <submittedName>
        <fullName evidence="4">Flagellar protein FlgN</fullName>
    </submittedName>
</protein>
<evidence type="ECO:0000313" key="5">
    <source>
        <dbReference type="Proteomes" id="UP001205861"/>
    </source>
</evidence>
<sequence>MTPDSTLAAERQLLASLTELLREEQRLLVAADADALSQVTPRKNQLVQQLAAQAVERHRLLSQAGFEAAEAGMEPWLAAHGAPSARAEWEQLLDAAREAKELNRVNGMLINKHMAHNQQVLTELRPQGANADSTVYGPGGLSFGGGPSKRFVLG</sequence>
<dbReference type="EMBL" id="JANUGV010000001">
    <property type="protein sequence ID" value="MCS0607019.1"/>
    <property type="molecule type" value="Genomic_DNA"/>
</dbReference>
<dbReference type="Proteomes" id="UP001205861">
    <property type="component" value="Unassembled WGS sequence"/>
</dbReference>
<gene>
    <name evidence="4" type="ORF">NX773_02425</name>
</gene>
<comment type="function">
    <text evidence="1">Required for the efficient initiation of filament assembly.</text>
</comment>
<dbReference type="SUPFAM" id="SSF140566">
    <property type="entry name" value="FlgN-like"/>
    <property type="match status" value="1"/>
</dbReference>
<keyword evidence="3" id="KW-1005">Bacterial flagellum biogenesis</keyword>
<dbReference type="InterPro" id="IPR036679">
    <property type="entry name" value="FlgN-like_sf"/>
</dbReference>
<comment type="caution">
    <text evidence="4">The sequence shown here is derived from an EMBL/GenBank/DDBJ whole genome shotgun (WGS) entry which is preliminary data.</text>
</comment>
<proteinExistence type="inferred from homology"/>
<evidence type="ECO:0000256" key="2">
    <source>
        <dbReference type="ARBA" id="ARBA00007703"/>
    </source>
</evidence>
<reference evidence="4 5" key="1">
    <citation type="submission" date="2022-08" db="EMBL/GenBank/DDBJ databases">
        <title>Reclassification of Massilia species as members of the genera Telluria, Duganella, Pseudoduganella, Mokoshia gen. nov. and Zemynaea gen. nov. using orthogonal and non-orthogonal genome-based approaches.</title>
        <authorList>
            <person name="Bowman J.P."/>
        </authorList>
    </citation>
    <scope>NUCLEOTIDE SEQUENCE [LARGE SCALE GENOMIC DNA]</scope>
    <source>
        <strain evidence="4 5">JCM 31607</strain>
    </source>
</reference>
<dbReference type="Pfam" id="PF05130">
    <property type="entry name" value="FlgN"/>
    <property type="match status" value="1"/>
</dbReference>
<keyword evidence="4" id="KW-0282">Flagellum</keyword>
<dbReference type="Gene3D" id="1.20.58.300">
    <property type="entry name" value="FlgN-like"/>
    <property type="match status" value="1"/>
</dbReference>
<accession>A0ABT2BES8</accession>
<keyword evidence="4" id="KW-0969">Cilium</keyword>
<organism evidence="4 5">
    <name type="scientific">Massilia solisilvae</name>
    <dbReference type="NCBI Taxonomy" id="1811225"/>
    <lineage>
        <taxon>Bacteria</taxon>
        <taxon>Pseudomonadati</taxon>
        <taxon>Pseudomonadota</taxon>
        <taxon>Betaproteobacteria</taxon>
        <taxon>Burkholderiales</taxon>
        <taxon>Oxalobacteraceae</taxon>
        <taxon>Telluria group</taxon>
        <taxon>Massilia</taxon>
    </lineage>
</organism>
<evidence type="ECO:0000313" key="4">
    <source>
        <dbReference type="EMBL" id="MCS0607019.1"/>
    </source>
</evidence>
<evidence type="ECO:0000256" key="3">
    <source>
        <dbReference type="ARBA" id="ARBA00022795"/>
    </source>
</evidence>
<keyword evidence="5" id="KW-1185">Reference proteome</keyword>
<dbReference type="InterPro" id="IPR007809">
    <property type="entry name" value="FlgN-like"/>
</dbReference>